<dbReference type="GO" id="GO:0003677">
    <property type="term" value="F:DNA binding"/>
    <property type="evidence" value="ECO:0007669"/>
    <property type="project" value="InterPro"/>
</dbReference>
<organism evidence="2 3">
    <name type="scientific">Paenibacillus ferrarius</name>
    <dbReference type="NCBI Taxonomy" id="1469647"/>
    <lineage>
        <taxon>Bacteria</taxon>
        <taxon>Bacillati</taxon>
        <taxon>Bacillota</taxon>
        <taxon>Bacilli</taxon>
        <taxon>Bacillales</taxon>
        <taxon>Paenibacillaceae</taxon>
        <taxon>Paenibacillus</taxon>
    </lineage>
</organism>
<evidence type="ECO:0000259" key="1">
    <source>
        <dbReference type="Pfam" id="PF03374"/>
    </source>
</evidence>
<sequence length="71" mass="8189">MKEQIEKIAALEPKATKYDMYLNADGLIQLNEVAKLLNIGLKTFYAILRIESKRSQTYIFQLVSLRLKVIS</sequence>
<proteinExistence type="predicted"/>
<keyword evidence="3" id="KW-1185">Reference proteome</keyword>
<dbReference type="Proteomes" id="UP000190626">
    <property type="component" value="Unassembled WGS sequence"/>
</dbReference>
<gene>
    <name evidence="2" type="ORF">BC351_10710</name>
</gene>
<dbReference type="Pfam" id="PF03374">
    <property type="entry name" value="ANT"/>
    <property type="match status" value="1"/>
</dbReference>
<comment type="caution">
    <text evidence="2">The sequence shown here is derived from an EMBL/GenBank/DDBJ whole genome shotgun (WGS) entry which is preliminary data.</text>
</comment>
<evidence type="ECO:0000313" key="3">
    <source>
        <dbReference type="Proteomes" id="UP000190626"/>
    </source>
</evidence>
<protein>
    <recommendedName>
        <fullName evidence="1">Antirepressor protein C-terminal domain-containing protein</fullName>
    </recommendedName>
</protein>
<accession>A0A1V4H9P0</accession>
<dbReference type="InterPro" id="IPR005039">
    <property type="entry name" value="Ant_C"/>
</dbReference>
<feature type="domain" description="Antirepressor protein C-terminal" evidence="1">
    <location>
        <begin position="6"/>
        <end position="49"/>
    </location>
</feature>
<dbReference type="EMBL" id="MBTG01000056">
    <property type="protein sequence ID" value="OPH47652.1"/>
    <property type="molecule type" value="Genomic_DNA"/>
</dbReference>
<evidence type="ECO:0000313" key="2">
    <source>
        <dbReference type="EMBL" id="OPH47652.1"/>
    </source>
</evidence>
<dbReference type="AlphaFoldDB" id="A0A1V4H9P0"/>
<reference evidence="3" key="1">
    <citation type="submission" date="2016-07" db="EMBL/GenBank/DDBJ databases">
        <authorList>
            <person name="Florea S."/>
            <person name="Webb J.S."/>
            <person name="Jaromczyk J."/>
            <person name="Schardl C.L."/>
        </authorList>
    </citation>
    <scope>NUCLEOTIDE SEQUENCE [LARGE SCALE GENOMIC DNA]</scope>
    <source>
        <strain evidence="3">CY1</strain>
    </source>
</reference>
<dbReference type="STRING" id="1469647.BC351_10710"/>
<name>A0A1V4H9P0_9BACL</name>